<dbReference type="Proteomes" id="UP000692954">
    <property type="component" value="Unassembled WGS sequence"/>
</dbReference>
<dbReference type="AlphaFoldDB" id="A0A8S1Q3D9"/>
<protein>
    <submittedName>
        <fullName evidence="1">Uncharacterized protein</fullName>
    </submittedName>
</protein>
<comment type="caution">
    <text evidence="1">The sequence shown here is derived from an EMBL/GenBank/DDBJ whole genome shotgun (WGS) entry which is preliminary data.</text>
</comment>
<evidence type="ECO:0000313" key="1">
    <source>
        <dbReference type="EMBL" id="CAD8109803.1"/>
    </source>
</evidence>
<keyword evidence="2" id="KW-1185">Reference proteome</keyword>
<dbReference type="PANTHER" id="PTHR40515:SF1">
    <property type="entry name" value="CILIA- AND FLAGELLA-ASSOCIATED PROTEIN 157"/>
    <property type="match status" value="1"/>
</dbReference>
<reference evidence="1" key="1">
    <citation type="submission" date="2021-01" db="EMBL/GenBank/DDBJ databases">
        <authorList>
            <consortium name="Genoscope - CEA"/>
            <person name="William W."/>
        </authorList>
    </citation>
    <scope>NUCLEOTIDE SEQUENCE</scope>
</reference>
<gene>
    <name evidence="1" type="ORF">PSON_ATCC_30995.1.T0940130</name>
</gene>
<sequence>MKKLKLQEIEKKQQNTPLLEQTFCTTAPANQFKFLKRKITQCQSKLDLPSSLSKYHFLNIKEMFSNEESNNNNQKCNELIENISKYVTQIQFKQQKQIQKLNQKVHNLLISQNKKSIIRSDLESFFLECVESVRRDILKKKRPFGNNQLQQSQIENITDFSQFYKEDKLKILELVVSNEKILIFLYQKLFPNHINLVIKSIREDMNLNTFLDQSVKCDLQSNFDQNGDYKIDFPKTTREVRSVSLNKQLEVKKGKILSKQY</sequence>
<name>A0A8S1Q3D9_9CILI</name>
<organism evidence="1 2">
    <name type="scientific">Paramecium sonneborni</name>
    <dbReference type="NCBI Taxonomy" id="65129"/>
    <lineage>
        <taxon>Eukaryota</taxon>
        <taxon>Sar</taxon>
        <taxon>Alveolata</taxon>
        <taxon>Ciliophora</taxon>
        <taxon>Intramacronucleata</taxon>
        <taxon>Oligohymenophorea</taxon>
        <taxon>Peniculida</taxon>
        <taxon>Parameciidae</taxon>
        <taxon>Paramecium</taxon>
    </lineage>
</organism>
<accession>A0A8S1Q3D9</accession>
<evidence type="ECO:0000313" key="2">
    <source>
        <dbReference type="Proteomes" id="UP000692954"/>
    </source>
</evidence>
<proteinExistence type="predicted"/>
<dbReference type="PANTHER" id="PTHR40515">
    <property type="entry name" value="CILIA- AND FLAGELLA-ASSOCIATED PROTEIN 157"/>
    <property type="match status" value="1"/>
</dbReference>
<dbReference type="OrthoDB" id="297771at2759"/>
<dbReference type="EMBL" id="CAJJDN010000094">
    <property type="protein sequence ID" value="CAD8109803.1"/>
    <property type="molecule type" value="Genomic_DNA"/>
</dbReference>